<reference evidence="2 3" key="1">
    <citation type="submission" date="2018-09" db="EMBL/GenBank/DDBJ databases">
        <title>Cohnella cavernae sp. nov., isolated from a karst cave.</title>
        <authorList>
            <person name="Zhu H."/>
        </authorList>
    </citation>
    <scope>NUCLEOTIDE SEQUENCE [LARGE SCALE GENOMIC DNA]</scope>
    <source>
        <strain evidence="2 3">K2E09-144</strain>
    </source>
</reference>
<dbReference type="SUPFAM" id="SSF53474">
    <property type="entry name" value="alpha/beta-Hydrolases"/>
    <property type="match status" value="1"/>
</dbReference>
<accession>A0A398CJW4</accession>
<evidence type="ECO:0000313" key="2">
    <source>
        <dbReference type="EMBL" id="RIE02993.1"/>
    </source>
</evidence>
<dbReference type="Pfam" id="PF12697">
    <property type="entry name" value="Abhydrolase_6"/>
    <property type="match status" value="1"/>
</dbReference>
<dbReference type="PRINTS" id="PR00111">
    <property type="entry name" value="ABHYDROLASE"/>
</dbReference>
<feature type="domain" description="AB hydrolase-1" evidence="1">
    <location>
        <begin position="28"/>
        <end position="253"/>
    </location>
</feature>
<name>A0A398CJW4_9BACL</name>
<proteinExistence type="predicted"/>
<evidence type="ECO:0000259" key="1">
    <source>
        <dbReference type="Pfam" id="PF12697"/>
    </source>
</evidence>
<dbReference type="GO" id="GO:0016020">
    <property type="term" value="C:membrane"/>
    <property type="evidence" value="ECO:0007669"/>
    <property type="project" value="TreeGrafter"/>
</dbReference>
<dbReference type="Proteomes" id="UP000266340">
    <property type="component" value="Unassembled WGS sequence"/>
</dbReference>
<dbReference type="InterPro" id="IPR000073">
    <property type="entry name" value="AB_hydrolase_1"/>
</dbReference>
<evidence type="ECO:0000313" key="3">
    <source>
        <dbReference type="Proteomes" id="UP000266340"/>
    </source>
</evidence>
<dbReference type="RefSeq" id="WP_119151020.1">
    <property type="nucleotide sequence ID" value="NZ_JBHSOV010000027.1"/>
</dbReference>
<dbReference type="Gene3D" id="3.40.50.1820">
    <property type="entry name" value="alpha/beta hydrolase"/>
    <property type="match status" value="1"/>
</dbReference>
<dbReference type="InterPro" id="IPR029058">
    <property type="entry name" value="AB_hydrolase_fold"/>
</dbReference>
<gene>
    <name evidence="2" type="ORF">D3H35_20540</name>
</gene>
<dbReference type="OrthoDB" id="6191536at2"/>
<dbReference type="GO" id="GO:0016787">
    <property type="term" value="F:hydrolase activity"/>
    <property type="evidence" value="ECO:0007669"/>
    <property type="project" value="UniProtKB-KW"/>
</dbReference>
<dbReference type="AlphaFoldDB" id="A0A398CJW4"/>
<dbReference type="PANTHER" id="PTHR43798:SF33">
    <property type="entry name" value="HYDROLASE, PUTATIVE (AFU_ORTHOLOGUE AFUA_2G14860)-RELATED"/>
    <property type="match status" value="1"/>
</dbReference>
<sequence length="268" mass="29932">MEPIVKSISCKQTPITYYIWGNSNADTLLLLHPAFADHTIFEPQTAFFQNRFRVIALDMPGHGECRTKGAQATLGDMPDILDRILADNRISSCHLIGVSLGSLVAQAFADRYPRAVRTVTAVGGYSIHKANDAILKEQRKEGWRWLLYLLFSMKKFRKHVVSVSCSTAEGRAAFARGIERFGRKSFLAMAGMNAFFVKKDSPVPYPLLILTGEHDRQLAHDAAAELHRMEPLSEKITLPRAGHCANADAPYEFNTIVEKFLLANRANI</sequence>
<keyword evidence="3" id="KW-1185">Reference proteome</keyword>
<comment type="caution">
    <text evidence="2">The sequence shown here is derived from an EMBL/GenBank/DDBJ whole genome shotgun (WGS) entry which is preliminary data.</text>
</comment>
<organism evidence="2 3">
    <name type="scientific">Cohnella faecalis</name>
    <dbReference type="NCBI Taxonomy" id="2315694"/>
    <lineage>
        <taxon>Bacteria</taxon>
        <taxon>Bacillati</taxon>
        <taxon>Bacillota</taxon>
        <taxon>Bacilli</taxon>
        <taxon>Bacillales</taxon>
        <taxon>Paenibacillaceae</taxon>
        <taxon>Cohnella</taxon>
    </lineage>
</organism>
<keyword evidence="2" id="KW-0378">Hydrolase</keyword>
<dbReference type="EMBL" id="QXJM01000039">
    <property type="protein sequence ID" value="RIE02993.1"/>
    <property type="molecule type" value="Genomic_DNA"/>
</dbReference>
<dbReference type="PANTHER" id="PTHR43798">
    <property type="entry name" value="MONOACYLGLYCEROL LIPASE"/>
    <property type="match status" value="1"/>
</dbReference>
<protein>
    <submittedName>
        <fullName evidence="2">Alpha/beta hydrolase</fullName>
    </submittedName>
</protein>
<dbReference type="InterPro" id="IPR050266">
    <property type="entry name" value="AB_hydrolase_sf"/>
</dbReference>